<evidence type="ECO:0000313" key="17">
    <source>
        <dbReference type="EMBL" id="UZD54391.1"/>
    </source>
</evidence>
<protein>
    <recommendedName>
        <fullName evidence="13">ATP-dependent zinc metalloprotease FtsH</fullName>
        <ecNumber evidence="13">3.4.24.-</ecNumber>
    </recommendedName>
</protein>
<feature type="domain" description="AAA+ ATPase" evidence="16">
    <location>
        <begin position="195"/>
        <end position="335"/>
    </location>
</feature>
<dbReference type="SUPFAM" id="SSF52540">
    <property type="entry name" value="P-loop containing nucleoside triphosphate hydrolases"/>
    <property type="match status" value="1"/>
</dbReference>
<keyword evidence="5 13" id="KW-0479">Metal-binding</keyword>
<keyword evidence="6 13" id="KW-0547">Nucleotide-binding</keyword>
<keyword evidence="9 13" id="KW-0067">ATP-binding</keyword>
<evidence type="ECO:0000256" key="12">
    <source>
        <dbReference type="ARBA" id="ARBA00023136"/>
    </source>
</evidence>
<feature type="binding site" evidence="13">
    <location>
        <position position="426"/>
    </location>
    <ligand>
        <name>Zn(2+)</name>
        <dbReference type="ChEBI" id="CHEBI:29105"/>
        <note>catalytic</note>
    </ligand>
</feature>
<feature type="transmembrane region" description="Helical" evidence="13">
    <location>
        <begin position="112"/>
        <end position="130"/>
    </location>
</feature>
<sequence>MKPTMLPDPKTRWSIGYWLLALLALMWIQSIWQTARTVEPVPYSEFEKALADGRVAEVVVGETTVTGKLKSPDPGGKTVIVATRVEPALAERLERYQVPYSRVIESTWLRDILSWVVPAAVFFALWFFLLRKVAEKQGMGGFMSIGKSRAKVYVEKNTGVTFADVAGVDEAKAELQEIVAFLKDPGGYGRLGARMPKGVLLVGPPGTGKTLIAKAVAGEAGVPFFSISGSEFVEMFVGVGAARVRDLFEQARAKAPAIIFIDELDALGRARGAAGLVGGHDEREQTLNQLLVELDGFDSSSGLVLLAATNRPEILDPALLRAGRFDRQVLVDRPDKQGRVQILKVHTRKIRLAPGVDLEQVAALTPGFSGADLANLCNEAALAATRRGASEVALVDFTTAIERIVAGLEKRNRLLNPKEREVVAYHEMGHALVALALPGSGAVHKVSIIPRGIGALGYTIQRPTEDRFLMTRDELEHKIMVLLGGRAAEKLVFGHLSTGAADDLAKVTDIARDMVTRYGMEESLGYVAYEAPRQRFIDVPGLAGNEVRASAATQEKIDEAVRGIVMGAFERTCEILRRNRAILERCARELLQRETLDEERLKALTEGLQAAHGEQATSPVPPADLAPGGERM</sequence>
<evidence type="ECO:0000313" key="18">
    <source>
        <dbReference type="Proteomes" id="UP001163266"/>
    </source>
</evidence>
<dbReference type="CDD" id="cd19501">
    <property type="entry name" value="RecA-like_FtsH"/>
    <property type="match status" value="1"/>
</dbReference>
<dbReference type="SUPFAM" id="SSF140990">
    <property type="entry name" value="FtsH protease domain-like"/>
    <property type="match status" value="1"/>
</dbReference>
<evidence type="ECO:0000256" key="14">
    <source>
        <dbReference type="RuleBase" id="RU003651"/>
    </source>
</evidence>
<comment type="cofactor">
    <cofactor evidence="13">
        <name>Zn(2+)</name>
        <dbReference type="ChEBI" id="CHEBI:29105"/>
    </cofactor>
    <text evidence="13">Binds 1 zinc ion per subunit.</text>
</comment>
<dbReference type="NCBIfam" id="TIGR01241">
    <property type="entry name" value="FtsH_fam"/>
    <property type="match status" value="1"/>
</dbReference>
<evidence type="ECO:0000256" key="15">
    <source>
        <dbReference type="SAM" id="MobiDB-lite"/>
    </source>
</evidence>
<keyword evidence="13" id="KW-1003">Cell membrane</keyword>
<evidence type="ECO:0000256" key="11">
    <source>
        <dbReference type="ARBA" id="ARBA00023049"/>
    </source>
</evidence>
<dbReference type="InterPro" id="IPR037219">
    <property type="entry name" value="Peptidase_M41-like"/>
</dbReference>
<proteinExistence type="inferred from homology"/>
<organism evidence="17 18">
    <name type="scientific">Caldimonas aquatica</name>
    <dbReference type="NCBI Taxonomy" id="376175"/>
    <lineage>
        <taxon>Bacteria</taxon>
        <taxon>Pseudomonadati</taxon>
        <taxon>Pseudomonadota</taxon>
        <taxon>Betaproteobacteria</taxon>
        <taxon>Burkholderiales</taxon>
        <taxon>Sphaerotilaceae</taxon>
        <taxon>Caldimonas</taxon>
    </lineage>
</organism>
<evidence type="ECO:0000256" key="2">
    <source>
        <dbReference type="ARBA" id="ARBA00010044"/>
    </source>
</evidence>
<keyword evidence="18" id="KW-1185">Reference proteome</keyword>
<dbReference type="Gene3D" id="1.10.8.60">
    <property type="match status" value="1"/>
</dbReference>
<dbReference type="InterPro" id="IPR005936">
    <property type="entry name" value="FtsH"/>
</dbReference>
<dbReference type="InterPro" id="IPR003593">
    <property type="entry name" value="AAA+_ATPase"/>
</dbReference>
<keyword evidence="8 13" id="KW-0862">Zinc</keyword>
<keyword evidence="12 13" id="KW-0472">Membrane</keyword>
<evidence type="ECO:0000256" key="13">
    <source>
        <dbReference type="HAMAP-Rule" id="MF_01458"/>
    </source>
</evidence>
<keyword evidence="11 13" id="KW-0482">Metalloprotease</keyword>
<evidence type="ECO:0000256" key="7">
    <source>
        <dbReference type="ARBA" id="ARBA00022801"/>
    </source>
</evidence>
<comment type="subunit">
    <text evidence="13">Homohexamer.</text>
</comment>
<dbReference type="PANTHER" id="PTHR23076">
    <property type="entry name" value="METALLOPROTEASE M41 FTSH"/>
    <property type="match status" value="1"/>
</dbReference>
<dbReference type="Pfam" id="PF01434">
    <property type="entry name" value="Peptidase_M41"/>
    <property type="match status" value="1"/>
</dbReference>
<evidence type="ECO:0000256" key="8">
    <source>
        <dbReference type="ARBA" id="ARBA00022833"/>
    </source>
</evidence>
<comment type="subcellular location">
    <subcellularLocation>
        <location evidence="13">Cell membrane</location>
        <topology evidence="13">Multi-pass membrane protein</topology>
        <orientation evidence="13">Cytoplasmic side</orientation>
    </subcellularLocation>
    <subcellularLocation>
        <location evidence="1">Membrane</location>
    </subcellularLocation>
</comment>
<feature type="transmembrane region" description="Helical" evidence="13">
    <location>
        <begin position="12"/>
        <end position="32"/>
    </location>
</feature>
<dbReference type="Proteomes" id="UP001163266">
    <property type="component" value="Chromosome"/>
</dbReference>
<evidence type="ECO:0000256" key="1">
    <source>
        <dbReference type="ARBA" id="ARBA00004370"/>
    </source>
</evidence>
<keyword evidence="3 13" id="KW-0645">Protease</keyword>
<comment type="similarity">
    <text evidence="13">In the central section; belongs to the AAA ATPase family.</text>
</comment>
<dbReference type="InterPro" id="IPR003959">
    <property type="entry name" value="ATPase_AAA_core"/>
</dbReference>
<feature type="binding site" evidence="13">
    <location>
        <begin position="203"/>
        <end position="210"/>
    </location>
    <ligand>
        <name>ATP</name>
        <dbReference type="ChEBI" id="CHEBI:30616"/>
    </ligand>
</feature>
<feature type="active site" evidence="13">
    <location>
        <position position="427"/>
    </location>
</feature>
<evidence type="ECO:0000256" key="6">
    <source>
        <dbReference type="ARBA" id="ARBA00022741"/>
    </source>
</evidence>
<dbReference type="PANTHER" id="PTHR23076:SF113">
    <property type="entry name" value="ATP-DEPENDENT ZINC METALLOPROTEASE FTSH 1, CHLOROPLASTIC-RELATED"/>
    <property type="match status" value="1"/>
</dbReference>
<dbReference type="Pfam" id="PF17862">
    <property type="entry name" value="AAA_lid_3"/>
    <property type="match status" value="1"/>
</dbReference>
<accession>A0ABY6MQV0</accession>
<evidence type="ECO:0000259" key="16">
    <source>
        <dbReference type="SMART" id="SM00382"/>
    </source>
</evidence>
<feature type="binding site" evidence="13">
    <location>
        <position position="503"/>
    </location>
    <ligand>
        <name>Zn(2+)</name>
        <dbReference type="ChEBI" id="CHEBI:29105"/>
        <note>catalytic</note>
    </ligand>
</feature>
<evidence type="ECO:0000256" key="3">
    <source>
        <dbReference type="ARBA" id="ARBA00022670"/>
    </source>
</evidence>
<comment type="function">
    <text evidence="13">Acts as a processive, ATP-dependent zinc metallopeptidase for both cytoplasmic and membrane proteins. Plays a role in the quality control of integral membrane proteins.</text>
</comment>
<comment type="similarity">
    <text evidence="2 13">In the C-terminal section; belongs to the peptidase M41 family.</text>
</comment>
<dbReference type="HAMAP" id="MF_01458">
    <property type="entry name" value="FtsH"/>
    <property type="match status" value="1"/>
</dbReference>
<dbReference type="PROSITE" id="PS00674">
    <property type="entry name" value="AAA"/>
    <property type="match status" value="1"/>
</dbReference>
<dbReference type="Gene3D" id="1.20.58.760">
    <property type="entry name" value="Peptidase M41"/>
    <property type="match status" value="1"/>
</dbReference>
<dbReference type="Gene3D" id="3.40.50.300">
    <property type="entry name" value="P-loop containing nucleotide triphosphate hydrolases"/>
    <property type="match status" value="1"/>
</dbReference>
<dbReference type="InterPro" id="IPR011546">
    <property type="entry name" value="Pept_M41_FtsH_extracell"/>
</dbReference>
<dbReference type="InterPro" id="IPR003960">
    <property type="entry name" value="ATPase_AAA_CS"/>
</dbReference>
<reference evidence="17" key="1">
    <citation type="submission" date="2022-10" db="EMBL/GenBank/DDBJ databases">
        <title>Complete genome sequence of Schlegelella aquatica LMG 23380.</title>
        <authorList>
            <person name="Musilova J."/>
            <person name="Kourilova X."/>
            <person name="Bezdicek M."/>
            <person name="Hermankova K."/>
            <person name="Obruca S."/>
            <person name="Sedlar K."/>
        </authorList>
    </citation>
    <scope>NUCLEOTIDE SEQUENCE</scope>
    <source>
        <strain evidence="17">LMG 23380</strain>
    </source>
</reference>
<dbReference type="EC" id="3.4.24.-" evidence="13"/>
<dbReference type="Pfam" id="PF00004">
    <property type="entry name" value="AAA"/>
    <property type="match status" value="1"/>
</dbReference>
<dbReference type="RefSeq" id="WP_264891959.1">
    <property type="nucleotide sequence ID" value="NZ_CP110257.1"/>
</dbReference>
<evidence type="ECO:0000256" key="4">
    <source>
        <dbReference type="ARBA" id="ARBA00022692"/>
    </source>
</evidence>
<name>A0ABY6MQV0_9BURK</name>
<feature type="binding site" evidence="13">
    <location>
        <position position="430"/>
    </location>
    <ligand>
        <name>Zn(2+)</name>
        <dbReference type="ChEBI" id="CHEBI:29105"/>
        <note>catalytic</note>
    </ligand>
</feature>
<dbReference type="InterPro" id="IPR041569">
    <property type="entry name" value="AAA_lid_3"/>
</dbReference>
<dbReference type="Pfam" id="PF06480">
    <property type="entry name" value="FtsH_ext"/>
    <property type="match status" value="1"/>
</dbReference>
<keyword evidence="7 13" id="KW-0378">Hydrolase</keyword>
<dbReference type="InterPro" id="IPR000642">
    <property type="entry name" value="Peptidase_M41"/>
</dbReference>
<keyword evidence="10 13" id="KW-1133">Transmembrane helix</keyword>
<dbReference type="InterPro" id="IPR027417">
    <property type="entry name" value="P-loop_NTPase"/>
</dbReference>
<dbReference type="SMART" id="SM00382">
    <property type="entry name" value="AAA"/>
    <property type="match status" value="1"/>
</dbReference>
<dbReference type="GO" id="GO:0008237">
    <property type="term" value="F:metallopeptidase activity"/>
    <property type="evidence" value="ECO:0007669"/>
    <property type="project" value="UniProtKB-KW"/>
</dbReference>
<dbReference type="EMBL" id="CP110257">
    <property type="protein sequence ID" value="UZD54391.1"/>
    <property type="molecule type" value="Genomic_DNA"/>
</dbReference>
<comment type="similarity">
    <text evidence="14">Belongs to the AAA ATPase family.</text>
</comment>
<evidence type="ECO:0000256" key="10">
    <source>
        <dbReference type="ARBA" id="ARBA00022989"/>
    </source>
</evidence>
<keyword evidence="4 13" id="KW-0812">Transmembrane</keyword>
<evidence type="ECO:0000256" key="9">
    <source>
        <dbReference type="ARBA" id="ARBA00022840"/>
    </source>
</evidence>
<dbReference type="Gene3D" id="3.30.720.210">
    <property type="match status" value="1"/>
</dbReference>
<feature type="region of interest" description="Disordered" evidence="15">
    <location>
        <begin position="609"/>
        <end position="632"/>
    </location>
</feature>
<gene>
    <name evidence="13 17" type="primary">ftsH</name>
    <name evidence="17" type="ORF">OMP39_12035</name>
</gene>
<evidence type="ECO:0000256" key="5">
    <source>
        <dbReference type="ARBA" id="ARBA00022723"/>
    </source>
</evidence>